<dbReference type="OrthoDB" id="3335358at2759"/>
<dbReference type="KEGG" id="slb:AWJ20_2875"/>
<accession>A0A167FFZ4</accession>
<dbReference type="Pfam" id="PF06108">
    <property type="entry name" value="DUF952"/>
    <property type="match status" value="1"/>
</dbReference>
<dbReference type="PANTHER" id="PTHR34129">
    <property type="entry name" value="BLR1139 PROTEIN"/>
    <property type="match status" value="1"/>
</dbReference>
<dbReference type="InterPro" id="IPR009297">
    <property type="entry name" value="DUF952"/>
</dbReference>
<sequence length="130" mass="14183">MVLYKILNEAPAEAAKDGSVPASTVLPLTPLDAKDGFIHLSTGDQLEGTLNAFFSDSTSVVLLYIDAPNSKESPILEGKTGNRPDSIIKWDWVESRKTYFAHIYGNLTNGDITKVVSITKSGARWENLDL</sequence>
<evidence type="ECO:0008006" key="3">
    <source>
        <dbReference type="Google" id="ProtNLM"/>
    </source>
</evidence>
<dbReference type="Gene3D" id="3.20.170.20">
    <property type="entry name" value="Protein of unknown function DUF952"/>
    <property type="match status" value="1"/>
</dbReference>
<keyword evidence="2" id="KW-1185">Reference proteome</keyword>
<evidence type="ECO:0000313" key="2">
    <source>
        <dbReference type="Proteomes" id="UP000189580"/>
    </source>
</evidence>
<gene>
    <name evidence="1" type="ORF">AWJ20_2875</name>
</gene>
<reference evidence="1 2" key="1">
    <citation type="submission" date="2016-02" db="EMBL/GenBank/DDBJ databases">
        <title>Complete genome sequence and transcriptome regulation of the pentose utilising yeast Sugiyamaella lignohabitans.</title>
        <authorList>
            <person name="Bellasio M."/>
            <person name="Peymann A."/>
            <person name="Valli M."/>
            <person name="Sipitzky M."/>
            <person name="Graf A."/>
            <person name="Sauer M."/>
            <person name="Marx H."/>
            <person name="Mattanovich D."/>
        </authorList>
    </citation>
    <scope>NUCLEOTIDE SEQUENCE [LARGE SCALE GENOMIC DNA]</scope>
    <source>
        <strain evidence="1 2">CBS 10342</strain>
    </source>
</reference>
<evidence type="ECO:0000313" key="1">
    <source>
        <dbReference type="EMBL" id="ANB15249.1"/>
    </source>
</evidence>
<dbReference type="AlphaFoldDB" id="A0A167FFZ4"/>
<dbReference type="SUPFAM" id="SSF56399">
    <property type="entry name" value="ADP-ribosylation"/>
    <property type="match status" value="1"/>
</dbReference>
<dbReference type="RefSeq" id="XP_018737726.1">
    <property type="nucleotide sequence ID" value="XM_018879848.1"/>
</dbReference>
<protein>
    <recommendedName>
        <fullName evidence="3">DUF952 domain-containing protein</fullName>
    </recommendedName>
</protein>
<dbReference type="GeneID" id="30034834"/>
<dbReference type="PANTHER" id="PTHR34129:SF1">
    <property type="entry name" value="DUF952 DOMAIN-CONTAINING PROTEIN"/>
    <property type="match status" value="1"/>
</dbReference>
<dbReference type="EMBL" id="CP014503">
    <property type="protein sequence ID" value="ANB15249.1"/>
    <property type="molecule type" value="Genomic_DNA"/>
</dbReference>
<dbReference type="Proteomes" id="UP000189580">
    <property type="component" value="Chromosome b"/>
</dbReference>
<proteinExistence type="predicted"/>
<name>A0A167FFZ4_9ASCO</name>
<organism evidence="1 2">
    <name type="scientific">Sugiyamaella lignohabitans</name>
    <dbReference type="NCBI Taxonomy" id="796027"/>
    <lineage>
        <taxon>Eukaryota</taxon>
        <taxon>Fungi</taxon>
        <taxon>Dikarya</taxon>
        <taxon>Ascomycota</taxon>
        <taxon>Saccharomycotina</taxon>
        <taxon>Dipodascomycetes</taxon>
        <taxon>Dipodascales</taxon>
        <taxon>Trichomonascaceae</taxon>
        <taxon>Sugiyamaella</taxon>
    </lineage>
</organism>